<dbReference type="KEGG" id="parq:DSM112329_01551"/>
<dbReference type="RefSeq" id="WP_354701242.1">
    <property type="nucleotide sequence ID" value="NZ_CP114014.1"/>
</dbReference>
<feature type="signal peptide" evidence="2">
    <location>
        <begin position="1"/>
        <end position="22"/>
    </location>
</feature>
<name>A0AAU7AST9_9ACTN</name>
<dbReference type="InterPro" id="IPR043426">
    <property type="entry name" value="MltB-like"/>
</dbReference>
<dbReference type="Gene3D" id="2.70.70.10">
    <property type="entry name" value="Glucose Permease (Domain IIA)"/>
    <property type="match status" value="1"/>
</dbReference>
<feature type="domain" description="Transglycosylase SLT" evidence="3">
    <location>
        <begin position="231"/>
        <end position="285"/>
    </location>
</feature>
<dbReference type="GO" id="GO:0008933">
    <property type="term" value="F:peptidoglycan lytic transglycosylase activity"/>
    <property type="evidence" value="ECO:0007669"/>
    <property type="project" value="TreeGrafter"/>
</dbReference>
<accession>A0AAU7AST9</accession>
<dbReference type="CDD" id="cd12797">
    <property type="entry name" value="M23_peptidase"/>
    <property type="match status" value="1"/>
</dbReference>
<protein>
    <submittedName>
        <fullName evidence="4">Endolysin</fullName>
    </submittedName>
</protein>
<dbReference type="EMBL" id="CP114014">
    <property type="protein sequence ID" value="XAY04715.1"/>
    <property type="molecule type" value="Genomic_DNA"/>
</dbReference>
<gene>
    <name evidence="4" type="ORF">DSM112329_01551</name>
</gene>
<feature type="chain" id="PRO_5043638573" evidence="2">
    <location>
        <begin position="23"/>
        <end position="804"/>
    </location>
</feature>
<dbReference type="PANTHER" id="PTHR30163">
    <property type="entry name" value="MEMBRANE-BOUND LYTIC MUREIN TRANSGLYCOSYLASE B"/>
    <property type="match status" value="1"/>
</dbReference>
<evidence type="ECO:0000259" key="3">
    <source>
        <dbReference type="Pfam" id="PF13406"/>
    </source>
</evidence>
<dbReference type="GO" id="GO:0009253">
    <property type="term" value="P:peptidoglycan catabolic process"/>
    <property type="evidence" value="ECO:0007669"/>
    <property type="project" value="TreeGrafter"/>
</dbReference>
<dbReference type="InterPro" id="IPR031304">
    <property type="entry name" value="SLT_2"/>
</dbReference>
<feature type="compositionally biased region" description="Low complexity" evidence="1">
    <location>
        <begin position="115"/>
        <end position="131"/>
    </location>
</feature>
<dbReference type="Gene3D" id="1.10.530.10">
    <property type="match status" value="1"/>
</dbReference>
<feature type="region of interest" description="Disordered" evidence="1">
    <location>
        <begin position="75"/>
        <end position="171"/>
    </location>
</feature>
<dbReference type="PANTHER" id="PTHR30163:SF8">
    <property type="entry name" value="LYTIC MUREIN TRANSGLYCOSYLASE"/>
    <property type="match status" value="1"/>
</dbReference>
<dbReference type="InterPro" id="IPR023346">
    <property type="entry name" value="Lysozyme-like_dom_sf"/>
</dbReference>
<dbReference type="SUPFAM" id="SSF51261">
    <property type="entry name" value="Duplicated hybrid motif"/>
    <property type="match status" value="1"/>
</dbReference>
<reference evidence="4" key="1">
    <citation type="submission" date="2022-12" db="EMBL/GenBank/DDBJ databases">
        <title>Paraconexibacter alkalitolerans sp. nov. and Baekduia alba sp. nov., isolated from soil and emended description of the genera Paraconexibacter (Chun et al., 2020) and Baekduia (An et al., 2020).</title>
        <authorList>
            <person name="Vieira S."/>
            <person name="Huber K.J."/>
            <person name="Geppert A."/>
            <person name="Wolf J."/>
            <person name="Neumann-Schaal M."/>
            <person name="Muesken M."/>
            <person name="Overmann J."/>
        </authorList>
    </citation>
    <scope>NUCLEOTIDE SEQUENCE</scope>
    <source>
        <strain evidence="4">AEG42_29</strain>
    </source>
</reference>
<evidence type="ECO:0000313" key="4">
    <source>
        <dbReference type="EMBL" id="XAY04715.1"/>
    </source>
</evidence>
<dbReference type="AlphaFoldDB" id="A0AAU7AST9"/>
<feature type="compositionally biased region" description="Basic and acidic residues" evidence="1">
    <location>
        <begin position="97"/>
        <end position="114"/>
    </location>
</feature>
<proteinExistence type="predicted"/>
<evidence type="ECO:0000256" key="2">
    <source>
        <dbReference type="SAM" id="SignalP"/>
    </source>
</evidence>
<dbReference type="CDD" id="cd13399">
    <property type="entry name" value="Slt35-like"/>
    <property type="match status" value="1"/>
</dbReference>
<evidence type="ECO:0000256" key="1">
    <source>
        <dbReference type="SAM" id="MobiDB-lite"/>
    </source>
</evidence>
<sequence length="804" mass="85395">MNKRKLVSGMAVAGIVSAGFGAAVYPAAAEQRTITVTLLGGATVQLNIDVPPGTPLSEITLPGIQLPVISIQEGPAPVADPNATATQEPQVVDPNAEAEKAATPKVAEKSEKGKAQATTGKKTRKAPPAAKVPDKPAEGSTTPESVDSRTGEPVAPDAQRDSGGVPMPGNPTYAFALPGPAPIGVPNFFIDKFRIPPFLLSIYQAAGIQYGVRWEVLAAINEIETDYGRNLNVSSAGAVGWMQFLPSTWKAYGVDANNDGRKDPYNPVDAVFGAARYLKAAGAETDIKKAIFAYNHADWYVDSVLMRAKLIGGLPSDLVGSLTGLTQGHFPVHATASYADDISEREATKRVAKGRNASVPIESNSNRRSVNIFAKAGSPVIAVQDGKITKIGKTKRLGRFIQLQDVYGNTYTYGNLKKLAPSYPVPKADEDKEALTNALAVGDDPAPTSAASAGTQLEAVAKGATETLTLTTKAVVEKQRLFANPGRKNALKVGGEEQLLNTTEAGSSFKSYFTQVYGLKREDVTIKKLAVGSRVIAGTILGRIGTTSTKSAPHTRFEIRPAGRGAPRIDPKPILDGWKLLESTAIYRAAGKNPFFGPDAKNPSIGQILLLSKEALQKRVLDDPRIDLYPGGENDIKAGEIDRRVLATLEFLSAAGLKPTVSSLRNNHGLRTKSGNISEHSSGNAVDISKINGIPIMGHQGAGSITDITVRRLLSLQGTMKPHQIISLMKFEGADNTLSMPDHDDHIHVGFRPLYDKKLAAVLKPSQWIKLISRIGTIENPEVATTPSTASIKVTRSSKASKGE</sequence>
<dbReference type="InterPro" id="IPR011055">
    <property type="entry name" value="Dup_hybrid_motif"/>
</dbReference>
<keyword evidence="2" id="KW-0732">Signal</keyword>
<dbReference type="SUPFAM" id="SSF53955">
    <property type="entry name" value="Lysozyme-like"/>
    <property type="match status" value="1"/>
</dbReference>
<organism evidence="4">
    <name type="scientific">Paraconexibacter sp. AEG42_29</name>
    <dbReference type="NCBI Taxonomy" id="2997339"/>
    <lineage>
        <taxon>Bacteria</taxon>
        <taxon>Bacillati</taxon>
        <taxon>Actinomycetota</taxon>
        <taxon>Thermoleophilia</taxon>
        <taxon>Solirubrobacterales</taxon>
        <taxon>Paraconexibacteraceae</taxon>
        <taxon>Paraconexibacter</taxon>
    </lineage>
</organism>
<dbReference type="Pfam" id="PF13406">
    <property type="entry name" value="SLT_2"/>
    <property type="match status" value="1"/>
</dbReference>